<dbReference type="EMBL" id="JBHMCR010000019">
    <property type="protein sequence ID" value="MFB9523661.1"/>
    <property type="molecule type" value="Genomic_DNA"/>
</dbReference>
<dbReference type="SUPFAM" id="SSF56801">
    <property type="entry name" value="Acetyl-CoA synthetase-like"/>
    <property type="match status" value="1"/>
</dbReference>
<dbReference type="InterPro" id="IPR042099">
    <property type="entry name" value="ANL_N_sf"/>
</dbReference>
<comment type="caution">
    <text evidence="3">The sequence shown here is derived from an EMBL/GenBank/DDBJ whole genome shotgun (WGS) entry which is preliminary data.</text>
</comment>
<organism evidence="3 4">
    <name type="scientific">Streptomyces cremeus</name>
    <dbReference type="NCBI Taxonomy" id="66881"/>
    <lineage>
        <taxon>Bacteria</taxon>
        <taxon>Bacillati</taxon>
        <taxon>Actinomycetota</taxon>
        <taxon>Actinomycetes</taxon>
        <taxon>Kitasatosporales</taxon>
        <taxon>Streptomycetaceae</taxon>
        <taxon>Streptomyces</taxon>
    </lineage>
</organism>
<keyword evidence="4" id="KW-1185">Reference proteome</keyword>
<proteinExistence type="predicted"/>
<evidence type="ECO:0000313" key="3">
    <source>
        <dbReference type="EMBL" id="MFB9523661.1"/>
    </source>
</evidence>
<dbReference type="PANTHER" id="PTHR45527:SF1">
    <property type="entry name" value="FATTY ACID SYNTHASE"/>
    <property type="match status" value="1"/>
</dbReference>
<gene>
    <name evidence="3" type="ORF">ACFFTU_27310</name>
</gene>
<dbReference type="Gene3D" id="3.30.300.30">
    <property type="match status" value="1"/>
</dbReference>
<sequence length="517" mass="55629">MNFPTSTAQAAPPSATTLHELLDTAARLHPEAPAVTSGEHHVSYSELDAASRRLAVWINELGLRRGERLIIADGPGVLQSVLVYAASRAGAAFSLLHEQVRGAALDHVLGDCEPALLVSDHSESLAAAALRGVRAHHTDDVTHRAFDAKAPLGPLPAAPLPVDPLCLIYTSGTTALPKAVVSTHQQAVFAVQAIQRVLGYRSDDVIYSPLPQSFDYGLYQLFLATSSGAHLWLGRPAEVGPRLLTNLLRAGATVLPAVPAVADALARLLRRAGADRTPRLRMLTNTGAAMPQEALTALREAVPGLRVHLMFGLTECKRATIMPADEDLVRPGASGRALPGTEVFVVDDAGHRLPPGEIGEITVRGPHVMAGYWRRPELTAQRFHRAEGLFPELRTGDYGWLDEDGFLYFSGRRDDLYKTNGFRVSATEVEAAARRVPGVEAAAVLAPEGDRAARLFVQVTGELTGADVLLRMREQIEEFKIPRDCLVIDALPLTGNGKTDRKALVVLEEGAGRVRTR</sequence>
<dbReference type="RefSeq" id="WP_345218988.1">
    <property type="nucleotide sequence ID" value="NZ_BAAAXE010000001.1"/>
</dbReference>
<dbReference type="InterPro" id="IPR000873">
    <property type="entry name" value="AMP-dep_synth/lig_dom"/>
</dbReference>
<evidence type="ECO:0000259" key="2">
    <source>
        <dbReference type="Pfam" id="PF13193"/>
    </source>
</evidence>
<feature type="domain" description="AMP-binding enzyme C-terminal" evidence="2">
    <location>
        <begin position="428"/>
        <end position="498"/>
    </location>
</feature>
<dbReference type="Pfam" id="PF00501">
    <property type="entry name" value="AMP-binding"/>
    <property type="match status" value="1"/>
</dbReference>
<dbReference type="Proteomes" id="UP001589718">
    <property type="component" value="Unassembled WGS sequence"/>
</dbReference>
<dbReference type="Pfam" id="PF13193">
    <property type="entry name" value="AMP-binding_C"/>
    <property type="match status" value="1"/>
</dbReference>
<dbReference type="Gene3D" id="3.40.50.12780">
    <property type="entry name" value="N-terminal domain of ligase-like"/>
    <property type="match status" value="1"/>
</dbReference>
<dbReference type="InterPro" id="IPR045851">
    <property type="entry name" value="AMP-bd_C_sf"/>
</dbReference>
<evidence type="ECO:0000259" key="1">
    <source>
        <dbReference type="Pfam" id="PF00501"/>
    </source>
</evidence>
<evidence type="ECO:0000313" key="4">
    <source>
        <dbReference type="Proteomes" id="UP001589718"/>
    </source>
</evidence>
<name>A0ABV5PKB7_STRCM</name>
<dbReference type="InterPro" id="IPR025110">
    <property type="entry name" value="AMP-bd_C"/>
</dbReference>
<feature type="domain" description="AMP-dependent synthetase/ligase" evidence="1">
    <location>
        <begin position="23"/>
        <end position="373"/>
    </location>
</feature>
<reference evidence="3 4" key="1">
    <citation type="submission" date="2024-09" db="EMBL/GenBank/DDBJ databases">
        <authorList>
            <person name="Sun Q."/>
            <person name="Mori K."/>
        </authorList>
    </citation>
    <scope>NUCLEOTIDE SEQUENCE [LARGE SCALE GENOMIC DNA]</scope>
    <source>
        <strain evidence="3 4">JCM 4362</strain>
    </source>
</reference>
<dbReference type="PANTHER" id="PTHR45527">
    <property type="entry name" value="NONRIBOSOMAL PEPTIDE SYNTHETASE"/>
    <property type="match status" value="1"/>
</dbReference>
<protein>
    <submittedName>
        <fullName evidence="3">Class I adenylate-forming enzyme family protein</fullName>
    </submittedName>
</protein>
<accession>A0ABV5PKB7</accession>